<evidence type="ECO:0000256" key="1">
    <source>
        <dbReference type="ARBA" id="ARBA00004651"/>
    </source>
</evidence>
<dbReference type="GO" id="GO:0007165">
    <property type="term" value="P:signal transduction"/>
    <property type="evidence" value="ECO:0007669"/>
    <property type="project" value="UniProtKB-KW"/>
</dbReference>
<keyword evidence="9 10" id="KW-0807">Transducer</keyword>
<dbReference type="Pfam" id="PF02949">
    <property type="entry name" value="7tm_6"/>
    <property type="match status" value="1"/>
</dbReference>
<evidence type="ECO:0000256" key="8">
    <source>
        <dbReference type="ARBA" id="ARBA00023170"/>
    </source>
</evidence>
<dbReference type="RefSeq" id="XP_014487727.1">
    <property type="nucleotide sequence ID" value="XM_014632241.1"/>
</dbReference>
<dbReference type="Proteomes" id="UP000515204">
    <property type="component" value="Unplaced"/>
</dbReference>
<evidence type="ECO:0000256" key="2">
    <source>
        <dbReference type="ARBA" id="ARBA00022475"/>
    </source>
</evidence>
<keyword evidence="4 10" id="KW-0812">Transmembrane</keyword>
<comment type="similarity">
    <text evidence="10">Belongs to the insect chemoreceptor superfamily. Heteromeric odorant receptor channel (TC 1.A.69) family.</text>
</comment>
<evidence type="ECO:0000313" key="12">
    <source>
        <dbReference type="RefSeq" id="XP_014487727.1"/>
    </source>
</evidence>
<keyword evidence="2" id="KW-1003">Cell membrane</keyword>
<keyword evidence="11" id="KW-1185">Reference proteome</keyword>
<keyword evidence="6 10" id="KW-1133">Transmembrane helix</keyword>
<dbReference type="PANTHER" id="PTHR21137:SF35">
    <property type="entry name" value="ODORANT RECEPTOR 19A-RELATED"/>
    <property type="match status" value="1"/>
</dbReference>
<feature type="transmembrane region" description="Helical" evidence="10">
    <location>
        <begin position="267"/>
        <end position="288"/>
    </location>
</feature>
<keyword evidence="5 10" id="KW-0552">Olfaction</keyword>
<dbReference type="GeneID" id="106751365"/>
<dbReference type="KEGG" id="dqu:106751365"/>
<evidence type="ECO:0000256" key="6">
    <source>
        <dbReference type="ARBA" id="ARBA00022989"/>
    </source>
</evidence>
<evidence type="ECO:0000256" key="10">
    <source>
        <dbReference type="RuleBase" id="RU351113"/>
    </source>
</evidence>
<protein>
    <recommendedName>
        <fullName evidence="10">Odorant receptor</fullName>
    </recommendedName>
</protein>
<gene>
    <name evidence="12" type="primary">LOC106751365</name>
</gene>
<dbReference type="AlphaFoldDB" id="A0A6P3YCW4"/>
<feature type="transmembrane region" description="Helical" evidence="10">
    <location>
        <begin position="183"/>
        <end position="211"/>
    </location>
</feature>
<feature type="transmembrane region" description="Helical" evidence="10">
    <location>
        <begin position="129"/>
        <end position="150"/>
    </location>
</feature>
<dbReference type="GO" id="GO:0005549">
    <property type="term" value="F:odorant binding"/>
    <property type="evidence" value="ECO:0007669"/>
    <property type="project" value="InterPro"/>
</dbReference>
<dbReference type="PANTHER" id="PTHR21137">
    <property type="entry name" value="ODORANT RECEPTOR"/>
    <property type="match status" value="1"/>
</dbReference>
<reference evidence="12" key="1">
    <citation type="submission" date="2025-08" db="UniProtKB">
        <authorList>
            <consortium name="RefSeq"/>
        </authorList>
    </citation>
    <scope>IDENTIFICATION</scope>
</reference>
<keyword evidence="3 10" id="KW-0716">Sensory transduction</keyword>
<organism evidence="11 12">
    <name type="scientific">Dinoponera quadriceps</name>
    <name type="common">South American ant</name>
    <dbReference type="NCBI Taxonomy" id="609295"/>
    <lineage>
        <taxon>Eukaryota</taxon>
        <taxon>Metazoa</taxon>
        <taxon>Ecdysozoa</taxon>
        <taxon>Arthropoda</taxon>
        <taxon>Hexapoda</taxon>
        <taxon>Insecta</taxon>
        <taxon>Pterygota</taxon>
        <taxon>Neoptera</taxon>
        <taxon>Endopterygota</taxon>
        <taxon>Hymenoptera</taxon>
        <taxon>Apocrita</taxon>
        <taxon>Aculeata</taxon>
        <taxon>Formicoidea</taxon>
        <taxon>Formicidae</taxon>
        <taxon>Ponerinae</taxon>
        <taxon>Ponerini</taxon>
        <taxon>Dinoponera</taxon>
    </lineage>
</organism>
<evidence type="ECO:0000313" key="11">
    <source>
        <dbReference type="Proteomes" id="UP000515204"/>
    </source>
</evidence>
<sequence>MVPLRVQKIVLFMLQKGTKGYYVKLGGIFIGSIEGFATNIRSIRGMIYMHYTPAHLSLNRVLLLMLGLWPYEQSKLVPLQIGLLCGIIITFMLCQVKTLIDKMQDNFDKIRDENEIAILDEYTNKAKRYTTVSTVFVMCLIFALFLLQFWPTFLNIILPTNETRPIFILKFINLYFVDQEKHLYLFLLHSNAAICIGIFTTLGTGTMIISYGYHICGMFKIARFTELLISSFSLWCVLLIGMGVSCLSLNLMQIYLILSSGYDLGDLAVQLLFLCGMYLFMFLGNYIAQKITDYNNDVFDTVYNIQWYMVPLRVQKIILFMLQKGTKGYYVKLGGIFIGSIEGFATLLSATISYFTVIYSTRQ</sequence>
<evidence type="ECO:0000256" key="7">
    <source>
        <dbReference type="ARBA" id="ARBA00023136"/>
    </source>
</evidence>
<proteinExistence type="inferred from homology"/>
<dbReference type="GO" id="GO:0004984">
    <property type="term" value="F:olfactory receptor activity"/>
    <property type="evidence" value="ECO:0007669"/>
    <property type="project" value="InterPro"/>
</dbReference>
<keyword evidence="7 10" id="KW-0472">Membrane</keyword>
<dbReference type="GO" id="GO:0005886">
    <property type="term" value="C:plasma membrane"/>
    <property type="evidence" value="ECO:0007669"/>
    <property type="project" value="UniProtKB-SubCell"/>
</dbReference>
<comment type="subcellular location">
    <subcellularLocation>
        <location evidence="1 10">Cell membrane</location>
        <topology evidence="1 10">Multi-pass membrane protein</topology>
    </subcellularLocation>
</comment>
<feature type="transmembrane region" description="Helical" evidence="10">
    <location>
        <begin position="20"/>
        <end position="40"/>
    </location>
</feature>
<feature type="transmembrane region" description="Helical" evidence="10">
    <location>
        <begin position="329"/>
        <end position="355"/>
    </location>
</feature>
<evidence type="ECO:0000256" key="3">
    <source>
        <dbReference type="ARBA" id="ARBA00022606"/>
    </source>
</evidence>
<keyword evidence="8 10" id="KW-0675">Receptor</keyword>
<name>A0A6P3YCW4_DINQU</name>
<evidence type="ECO:0000256" key="9">
    <source>
        <dbReference type="ARBA" id="ARBA00023224"/>
    </source>
</evidence>
<evidence type="ECO:0000256" key="4">
    <source>
        <dbReference type="ARBA" id="ARBA00022692"/>
    </source>
</evidence>
<dbReference type="OrthoDB" id="7549866at2759"/>
<dbReference type="InterPro" id="IPR004117">
    <property type="entry name" value="7tm6_olfct_rcpt"/>
</dbReference>
<feature type="transmembrane region" description="Helical" evidence="10">
    <location>
        <begin position="77"/>
        <end position="94"/>
    </location>
</feature>
<feature type="transmembrane region" description="Helical" evidence="10">
    <location>
        <begin position="232"/>
        <end position="255"/>
    </location>
</feature>
<accession>A0A6P3YCW4</accession>
<evidence type="ECO:0000256" key="5">
    <source>
        <dbReference type="ARBA" id="ARBA00022725"/>
    </source>
</evidence>